<evidence type="ECO:0000313" key="2">
    <source>
        <dbReference type="Proteomes" id="UP001227543"/>
    </source>
</evidence>
<protein>
    <submittedName>
        <fullName evidence="1">Uncharacterized protein</fullName>
    </submittedName>
</protein>
<gene>
    <name evidence="1" type="ORF">CTAM01_03162</name>
</gene>
<comment type="caution">
    <text evidence="1">The sequence shown here is derived from an EMBL/GenBank/DDBJ whole genome shotgun (WGS) entry which is preliminary data.</text>
</comment>
<dbReference type="RefSeq" id="XP_060386198.1">
    <property type="nucleotide sequence ID" value="XM_060519199.1"/>
</dbReference>
<dbReference type="EMBL" id="MLFU01000007">
    <property type="protein sequence ID" value="KAK1506830.1"/>
    <property type="molecule type" value="Genomic_DNA"/>
</dbReference>
<accession>A0ABQ9RL71</accession>
<name>A0ABQ9RL71_9PEZI</name>
<sequence length="110" mass="12620">MLAFLSTTLQIPGGQFPYNYLTESLRNLCDTTANKTIGDENILFWLLMVCAISVFEAEEAWLRPLWLKSGVERLSWVSARSRLQGVMWIDRLQGELGSKIWAKLALIEWV</sequence>
<reference evidence="1 2" key="1">
    <citation type="submission" date="2016-10" db="EMBL/GenBank/DDBJ databases">
        <title>The genome sequence of Colletotrichum fioriniae PJ7.</title>
        <authorList>
            <person name="Baroncelli R."/>
        </authorList>
    </citation>
    <scope>NUCLEOTIDE SEQUENCE [LARGE SCALE GENOMIC DNA]</scope>
    <source>
        <strain evidence="1 2">Tom-12</strain>
    </source>
</reference>
<keyword evidence="2" id="KW-1185">Reference proteome</keyword>
<dbReference type="Proteomes" id="UP001227543">
    <property type="component" value="Unassembled WGS sequence"/>
</dbReference>
<proteinExistence type="predicted"/>
<organism evidence="1 2">
    <name type="scientific">Colletotrichum tamarilloi</name>
    <dbReference type="NCBI Taxonomy" id="1209934"/>
    <lineage>
        <taxon>Eukaryota</taxon>
        <taxon>Fungi</taxon>
        <taxon>Dikarya</taxon>
        <taxon>Ascomycota</taxon>
        <taxon>Pezizomycotina</taxon>
        <taxon>Sordariomycetes</taxon>
        <taxon>Hypocreomycetidae</taxon>
        <taxon>Glomerellales</taxon>
        <taxon>Glomerellaceae</taxon>
        <taxon>Colletotrichum</taxon>
        <taxon>Colletotrichum acutatum species complex</taxon>
    </lineage>
</organism>
<dbReference type="GeneID" id="85403437"/>
<evidence type="ECO:0000313" key="1">
    <source>
        <dbReference type="EMBL" id="KAK1506830.1"/>
    </source>
</evidence>